<dbReference type="InterPro" id="IPR013762">
    <property type="entry name" value="Integrase-like_cat_sf"/>
</dbReference>
<keyword evidence="3 5" id="KW-0238">DNA-binding</keyword>
<dbReference type="Gene3D" id="1.10.150.130">
    <property type="match status" value="1"/>
</dbReference>
<dbReference type="Pfam" id="PF00589">
    <property type="entry name" value="Phage_integrase"/>
    <property type="match status" value="1"/>
</dbReference>
<dbReference type="Gene3D" id="1.10.443.10">
    <property type="entry name" value="Intergrase catalytic core"/>
    <property type="match status" value="1"/>
</dbReference>
<evidence type="ECO:0000256" key="2">
    <source>
        <dbReference type="ARBA" id="ARBA00022908"/>
    </source>
</evidence>
<dbReference type="InterPro" id="IPR050090">
    <property type="entry name" value="Tyrosine_recombinase_XerCD"/>
</dbReference>
<evidence type="ECO:0000256" key="1">
    <source>
        <dbReference type="ARBA" id="ARBA00022829"/>
    </source>
</evidence>
<evidence type="ECO:0000313" key="9">
    <source>
        <dbReference type="Proteomes" id="UP000002043"/>
    </source>
</evidence>
<dbReference type="eggNOG" id="COG4974">
    <property type="taxonomic scope" value="Bacteria"/>
</dbReference>
<evidence type="ECO:0000256" key="4">
    <source>
        <dbReference type="ARBA" id="ARBA00023172"/>
    </source>
</evidence>
<dbReference type="KEGG" id="tal:Thal_1599"/>
<evidence type="ECO:0000256" key="5">
    <source>
        <dbReference type="PROSITE-ProRule" id="PRU01248"/>
    </source>
</evidence>
<dbReference type="GO" id="GO:0003677">
    <property type="term" value="F:DNA binding"/>
    <property type="evidence" value="ECO:0007669"/>
    <property type="project" value="UniProtKB-UniRule"/>
</dbReference>
<dbReference type="PROSITE" id="PS51900">
    <property type="entry name" value="CB"/>
    <property type="match status" value="1"/>
</dbReference>
<dbReference type="AlphaFoldDB" id="D3SN97"/>
<dbReference type="SUPFAM" id="SSF56349">
    <property type="entry name" value="DNA breaking-rejoining enzymes"/>
    <property type="match status" value="1"/>
</dbReference>
<dbReference type="CDD" id="cd00397">
    <property type="entry name" value="DNA_BRE_C"/>
    <property type="match status" value="1"/>
</dbReference>
<dbReference type="EMBL" id="CP001931">
    <property type="protein sequence ID" value="ADC90227.1"/>
    <property type="molecule type" value="Genomic_DNA"/>
</dbReference>
<organism evidence="8 9">
    <name type="scientific">Thermocrinis albus (strain DSM 14484 / JCM 11386 / HI 11/12)</name>
    <dbReference type="NCBI Taxonomy" id="638303"/>
    <lineage>
        <taxon>Bacteria</taxon>
        <taxon>Pseudomonadati</taxon>
        <taxon>Aquificota</taxon>
        <taxon>Aquificia</taxon>
        <taxon>Aquificales</taxon>
        <taxon>Aquificaceae</taxon>
        <taxon>Thermocrinis</taxon>
    </lineage>
</organism>
<dbReference type="GO" id="GO:0015074">
    <property type="term" value="P:DNA integration"/>
    <property type="evidence" value="ECO:0007669"/>
    <property type="project" value="UniProtKB-KW"/>
</dbReference>
<dbReference type="InterPro" id="IPR010998">
    <property type="entry name" value="Integrase_recombinase_N"/>
</dbReference>
<dbReference type="PROSITE" id="PS51898">
    <property type="entry name" value="TYR_RECOMBINASE"/>
    <property type="match status" value="1"/>
</dbReference>
<keyword evidence="1" id="KW-0159">Chromosome partition</keyword>
<dbReference type="GO" id="GO:0006310">
    <property type="term" value="P:DNA recombination"/>
    <property type="evidence" value="ECO:0007669"/>
    <property type="project" value="UniProtKB-KW"/>
</dbReference>
<dbReference type="InterPro" id="IPR002104">
    <property type="entry name" value="Integrase_catalytic"/>
</dbReference>
<evidence type="ECO:0000259" key="6">
    <source>
        <dbReference type="PROSITE" id="PS51898"/>
    </source>
</evidence>
<dbReference type="InterPro" id="IPR011010">
    <property type="entry name" value="DNA_brk_join_enz"/>
</dbReference>
<name>D3SN97_THEAH</name>
<reference evidence="9" key="1">
    <citation type="journal article" date="2010" name="Stand. Genomic Sci.">
        <title>Complete genome sequence of Thermocrinis albus type strain (HI 11/12T).</title>
        <authorList>
            <person name="Wirth R."/>
            <person name="Sikorski J."/>
            <person name="Brambilla E."/>
            <person name="Misra M."/>
            <person name="Lapidus A."/>
            <person name="Copeland A."/>
            <person name="Nolan M."/>
            <person name="Lucas S."/>
            <person name="Chen F."/>
            <person name="Tice H."/>
            <person name="Cheng J.F."/>
            <person name="Han C."/>
            <person name="Detter J.C."/>
            <person name="Tapia R."/>
            <person name="Bruce D."/>
            <person name="Goodwin L."/>
            <person name="Pitluck S."/>
            <person name="Pati A."/>
            <person name="Anderson I."/>
            <person name="Ivanova N."/>
            <person name="Mavromatis K."/>
            <person name="Mikhailova N."/>
            <person name="Chen A."/>
            <person name="Palaniappan K."/>
            <person name="Bilek Y."/>
            <person name="Hader T."/>
            <person name="Land M."/>
            <person name="Hauser L."/>
            <person name="Chang Y.J."/>
            <person name="Jeffries C.D."/>
            <person name="Tindall B.J."/>
            <person name="Rohde M."/>
            <person name="Goker M."/>
            <person name="Bristow J."/>
            <person name="Eisen J.A."/>
            <person name="Markowitz V."/>
            <person name="Hugenholtz P."/>
            <person name="Kyrpides N.C."/>
            <person name="Klenk H.P."/>
        </authorList>
    </citation>
    <scope>NUCLEOTIDE SEQUENCE [LARGE SCALE GENOMIC DNA]</scope>
    <source>
        <strain evidence="9">DSM 14484 / JCM 11386 / HI 11/12</strain>
    </source>
</reference>
<dbReference type="PANTHER" id="PTHR30349">
    <property type="entry name" value="PHAGE INTEGRASE-RELATED"/>
    <property type="match status" value="1"/>
</dbReference>
<gene>
    <name evidence="8" type="ordered locus">Thal_1599</name>
</gene>
<evidence type="ECO:0000259" key="7">
    <source>
        <dbReference type="PROSITE" id="PS51900"/>
    </source>
</evidence>
<dbReference type="OrthoDB" id="283809at2"/>
<dbReference type="InterPro" id="IPR044068">
    <property type="entry name" value="CB"/>
</dbReference>
<dbReference type="Pfam" id="PF02899">
    <property type="entry name" value="Phage_int_SAM_1"/>
    <property type="match status" value="1"/>
</dbReference>
<dbReference type="PANTHER" id="PTHR30349:SF81">
    <property type="entry name" value="TYROSINE RECOMBINASE XERC"/>
    <property type="match status" value="1"/>
</dbReference>
<dbReference type="STRING" id="638303.Thal_1599"/>
<accession>D3SN97</accession>
<evidence type="ECO:0000313" key="8">
    <source>
        <dbReference type="EMBL" id="ADC90227.1"/>
    </source>
</evidence>
<protein>
    <submittedName>
        <fullName evidence="8">Integrase family protein</fullName>
    </submittedName>
</protein>
<keyword evidence="2" id="KW-0229">DNA integration</keyword>
<feature type="domain" description="Core-binding (CB)" evidence="7">
    <location>
        <begin position="1"/>
        <end position="78"/>
    </location>
</feature>
<proteinExistence type="predicted"/>
<evidence type="ECO:0000256" key="3">
    <source>
        <dbReference type="ARBA" id="ARBA00023125"/>
    </source>
</evidence>
<dbReference type="InterPro" id="IPR004107">
    <property type="entry name" value="Integrase_SAM-like_N"/>
</dbReference>
<feature type="domain" description="Tyr recombinase" evidence="6">
    <location>
        <begin position="109"/>
        <end position="283"/>
    </location>
</feature>
<sequence length="288" mass="33906">MGILELWRRSLERSRSERTVITYSKCLELFARNTGLTEDELLNTEPVHLYQHIDSSSLSPASVLTHLSALKHFFKFAVRRGYMSREAYTKLEAAIEELRDEIGRRNVRRAPKALTREELSRIMESTKNTVYERVYTLFLYSGIRLSEYKHLKKDNFFMDKSGIYWLRLPAYATKGNKERMAPIMGPTKEETYQVTEKLARWLENYEENLVVNAGSLQVYTYRLSHRLNIPFSLHSFRHTYITNLINSGFPAEVVKEFAGHSHVKTTIDIYYRFSPERARKLVEEFLRV</sequence>
<dbReference type="RefSeq" id="WP_012992633.1">
    <property type="nucleotide sequence ID" value="NC_013894.1"/>
</dbReference>
<keyword evidence="4" id="KW-0233">DNA recombination</keyword>
<dbReference type="HOGENOM" id="CLU_965669_0_0_0"/>
<keyword evidence="9" id="KW-1185">Reference proteome</keyword>
<dbReference type="Proteomes" id="UP000002043">
    <property type="component" value="Chromosome"/>
</dbReference>
<dbReference type="GO" id="GO:0007059">
    <property type="term" value="P:chromosome segregation"/>
    <property type="evidence" value="ECO:0007669"/>
    <property type="project" value="UniProtKB-KW"/>
</dbReference>